<keyword evidence="3 4" id="KW-0472">Membrane</keyword>
<dbReference type="Pfam" id="PF07690">
    <property type="entry name" value="MFS_1"/>
    <property type="match status" value="1"/>
</dbReference>
<name>A0A6M3ZX33_9BURK</name>
<feature type="domain" description="Major facilitator superfamily (MFS) profile" evidence="5">
    <location>
        <begin position="1"/>
        <end position="401"/>
    </location>
</feature>
<accession>A0A6M3ZX33</accession>
<dbReference type="SUPFAM" id="SSF103473">
    <property type="entry name" value="MFS general substrate transporter"/>
    <property type="match status" value="1"/>
</dbReference>
<proteinExistence type="predicted"/>
<dbReference type="EMBL" id="CP008956">
    <property type="protein sequence ID" value="QJQ02450.1"/>
    <property type="molecule type" value="Genomic_DNA"/>
</dbReference>
<dbReference type="RefSeq" id="WP_017455565.1">
    <property type="nucleotide sequence ID" value="NZ_CP008956.1"/>
</dbReference>
<feature type="transmembrane region" description="Helical" evidence="4">
    <location>
        <begin position="140"/>
        <end position="159"/>
    </location>
</feature>
<feature type="transmembrane region" description="Helical" evidence="4">
    <location>
        <begin position="83"/>
        <end position="101"/>
    </location>
</feature>
<feature type="transmembrane region" description="Helical" evidence="4">
    <location>
        <begin position="283"/>
        <end position="301"/>
    </location>
</feature>
<evidence type="ECO:0000313" key="7">
    <source>
        <dbReference type="Proteomes" id="UP000501648"/>
    </source>
</evidence>
<dbReference type="AlphaFoldDB" id="A0A6M3ZX33"/>
<evidence type="ECO:0000256" key="2">
    <source>
        <dbReference type="ARBA" id="ARBA00022989"/>
    </source>
</evidence>
<evidence type="ECO:0000256" key="4">
    <source>
        <dbReference type="SAM" id="Phobius"/>
    </source>
</evidence>
<dbReference type="PANTHER" id="PTHR42910">
    <property type="entry name" value="TRANSPORTER SCO4007-RELATED"/>
    <property type="match status" value="1"/>
</dbReference>
<dbReference type="Gene3D" id="1.20.1250.20">
    <property type="entry name" value="MFS general substrate transporter like domains"/>
    <property type="match status" value="1"/>
</dbReference>
<keyword evidence="2 4" id="KW-1133">Transmembrane helix</keyword>
<dbReference type="CDD" id="cd17324">
    <property type="entry name" value="MFS_NepI_like"/>
    <property type="match status" value="1"/>
</dbReference>
<feature type="transmembrane region" description="Helical" evidence="4">
    <location>
        <begin position="222"/>
        <end position="243"/>
    </location>
</feature>
<keyword evidence="1 4" id="KW-0812">Transmembrane</keyword>
<protein>
    <submittedName>
        <fullName evidence="6">MFS transporter</fullName>
    </submittedName>
</protein>
<dbReference type="InterPro" id="IPR020846">
    <property type="entry name" value="MFS_dom"/>
</dbReference>
<feature type="transmembrane region" description="Helical" evidence="4">
    <location>
        <begin position="368"/>
        <end position="390"/>
    </location>
</feature>
<evidence type="ECO:0000313" key="6">
    <source>
        <dbReference type="EMBL" id="QJQ02450.1"/>
    </source>
</evidence>
<feature type="transmembrane region" description="Helical" evidence="4">
    <location>
        <begin position="107"/>
        <end position="133"/>
    </location>
</feature>
<dbReference type="InterPro" id="IPR011701">
    <property type="entry name" value="MFS"/>
</dbReference>
<feature type="transmembrane region" description="Helical" evidence="4">
    <location>
        <begin position="255"/>
        <end position="276"/>
    </location>
</feature>
<sequence length="401" mass="41745">MKMASSIQKISGLSPRLLCLMSAATGLAVAGNYYAQPLLSTIAQDIGLSTASATGIVTTAQLSYGAGLFLMVPLADLMERRRLIIVLMLLAAAGLVINAFATGLGWLLAGTAIVGICSVVAQVLVPFAATLAAPQERGRAVGFVMGGLLLGILLARVVAGTISSLYGWRMVYALAAAAMAVCAVGLALSLPRYREDPGLSYGRLLISVLQLFVQEPILRLRAVLGMLSFALFSLFWTPLAFLLKAHPYGYSDATIGLFGFAGIAGALAATGAGRLADKGRGDLGTWVGLLGLLLAWVPLAFAQASLLALLVGVMILDLAVQLVHVSNQNVIYALHAQARNRLNAGYMTCYFLGGAGGSWLATTIYPRAGWHGVVVTGVCLGALGITVGAAKWRQLADKPMP</sequence>
<dbReference type="PROSITE" id="PS50850">
    <property type="entry name" value="MFS"/>
    <property type="match status" value="1"/>
</dbReference>
<feature type="transmembrane region" description="Helical" evidence="4">
    <location>
        <begin position="46"/>
        <end position="71"/>
    </location>
</feature>
<reference evidence="6 7" key="1">
    <citation type="journal article" date="2012" name="J. Bacteriol.">
        <title>Genome sequence of the pathogenic Herbaspirillum seropedicae strain Os34, isolated from rice roots.</title>
        <authorList>
            <person name="Ye W."/>
            <person name="Ye S."/>
            <person name="Liu J."/>
            <person name="Chang S."/>
            <person name="Chen M."/>
            <person name="Zhu B."/>
            <person name="Guo L."/>
            <person name="An Q."/>
        </authorList>
    </citation>
    <scope>NUCLEOTIDE SEQUENCE [LARGE SCALE GENOMIC DNA]</scope>
    <source>
        <strain evidence="6 7">Os34</strain>
    </source>
</reference>
<gene>
    <name evidence="6" type="ORF">C798_20100</name>
</gene>
<dbReference type="PANTHER" id="PTHR42910:SF1">
    <property type="entry name" value="MAJOR FACILITATOR SUPERFAMILY (MFS) PROFILE DOMAIN-CONTAINING PROTEIN"/>
    <property type="match status" value="1"/>
</dbReference>
<feature type="transmembrane region" description="Helical" evidence="4">
    <location>
        <begin position="171"/>
        <end position="190"/>
    </location>
</feature>
<organism evidence="6 7">
    <name type="scientific">Herbaspirillum rubrisubalbicans Os34</name>
    <dbReference type="NCBI Taxonomy" id="1235827"/>
    <lineage>
        <taxon>Bacteria</taxon>
        <taxon>Pseudomonadati</taxon>
        <taxon>Pseudomonadota</taxon>
        <taxon>Betaproteobacteria</taxon>
        <taxon>Burkholderiales</taxon>
        <taxon>Oxalobacteraceae</taxon>
        <taxon>Herbaspirillum</taxon>
    </lineage>
</organism>
<evidence type="ECO:0000259" key="5">
    <source>
        <dbReference type="PROSITE" id="PS50850"/>
    </source>
</evidence>
<evidence type="ECO:0000256" key="3">
    <source>
        <dbReference type="ARBA" id="ARBA00023136"/>
    </source>
</evidence>
<evidence type="ECO:0000256" key="1">
    <source>
        <dbReference type="ARBA" id="ARBA00022692"/>
    </source>
</evidence>
<feature type="transmembrane region" description="Helical" evidence="4">
    <location>
        <begin position="307"/>
        <end position="323"/>
    </location>
</feature>
<dbReference type="GO" id="GO:0022857">
    <property type="term" value="F:transmembrane transporter activity"/>
    <property type="evidence" value="ECO:0007669"/>
    <property type="project" value="InterPro"/>
</dbReference>
<dbReference type="InterPro" id="IPR036259">
    <property type="entry name" value="MFS_trans_sf"/>
</dbReference>
<feature type="transmembrane region" description="Helical" evidence="4">
    <location>
        <begin position="344"/>
        <end position="362"/>
    </location>
</feature>
<dbReference type="Proteomes" id="UP000501648">
    <property type="component" value="Chromosome"/>
</dbReference>